<dbReference type="GO" id="GO:0006515">
    <property type="term" value="P:protein quality control for misfolded or incompletely synthesized proteins"/>
    <property type="evidence" value="ECO:0007669"/>
    <property type="project" value="TreeGrafter"/>
</dbReference>
<evidence type="ECO:0000313" key="4">
    <source>
        <dbReference type="EMBL" id="OGY23007.1"/>
    </source>
</evidence>
<dbReference type="PANTHER" id="PTHR43718:SF2">
    <property type="entry name" value="LON PROTEASE HOMOLOG, MITOCHONDRIAL"/>
    <property type="match status" value="1"/>
</dbReference>
<dbReference type="EMBL" id="MHCP01000030">
    <property type="protein sequence ID" value="OGY23007.1"/>
    <property type="molecule type" value="Genomic_DNA"/>
</dbReference>
<evidence type="ECO:0000259" key="3">
    <source>
        <dbReference type="SMART" id="SM00382"/>
    </source>
</evidence>
<keyword evidence="2" id="KW-0067">ATP-binding</keyword>
<dbReference type="PANTHER" id="PTHR43718">
    <property type="entry name" value="LON PROTEASE"/>
    <property type="match status" value="1"/>
</dbReference>
<dbReference type="InterPro" id="IPR003959">
    <property type="entry name" value="ATPase_AAA_core"/>
</dbReference>
<dbReference type="InterPro" id="IPR003593">
    <property type="entry name" value="AAA+_ATPase"/>
</dbReference>
<gene>
    <name evidence="4" type="ORF">A2172_03175</name>
</gene>
<keyword evidence="1" id="KW-0547">Nucleotide-binding</keyword>
<dbReference type="GO" id="GO:0005524">
    <property type="term" value="F:ATP binding"/>
    <property type="evidence" value="ECO:0007669"/>
    <property type="project" value="UniProtKB-KW"/>
</dbReference>
<dbReference type="SUPFAM" id="SSF52540">
    <property type="entry name" value="P-loop containing nucleoside triphosphate hydrolases"/>
    <property type="match status" value="1"/>
</dbReference>
<feature type="domain" description="AAA+ ATPase" evidence="3">
    <location>
        <begin position="106"/>
        <end position="253"/>
    </location>
</feature>
<dbReference type="InterPro" id="IPR000641">
    <property type="entry name" value="CbxX/CfxQ"/>
</dbReference>
<organism evidence="4 5">
    <name type="scientific">Candidatus Woykebacteria bacterium RBG_13_40_15</name>
    <dbReference type="NCBI Taxonomy" id="1802593"/>
    <lineage>
        <taxon>Bacteria</taxon>
        <taxon>Candidatus Woykeibacteriota</taxon>
    </lineage>
</organism>
<dbReference type="GO" id="GO:0016887">
    <property type="term" value="F:ATP hydrolysis activity"/>
    <property type="evidence" value="ECO:0007669"/>
    <property type="project" value="InterPro"/>
</dbReference>
<dbReference type="Pfam" id="PF00004">
    <property type="entry name" value="AAA"/>
    <property type="match status" value="1"/>
</dbReference>
<dbReference type="Gene3D" id="1.10.8.60">
    <property type="match status" value="1"/>
</dbReference>
<protein>
    <recommendedName>
        <fullName evidence="3">AAA+ ATPase domain-containing protein</fullName>
    </recommendedName>
</protein>
<dbReference type="InterPro" id="IPR054594">
    <property type="entry name" value="Lon_lid"/>
</dbReference>
<sequence>MNKVVASGLPPDLKEETKETLTRLNRAMEHSFYQTEFEQTTKYIDWLLQLPWNRRTKDNLDLVKGRQALDKNHYGLSSIKERILEYLAVLKIQSDKDEDNIIRFSRSPVLCFVGLPGTGKTSLAASIAETLGRQFIRIPMGGMSSPLLLRGQPRAYPEAEPGLIIKGLRRAGTKNPVILLDEIDSIAEGAESDIMGVLLELLDPEQNNAFTDYYVDYPFDLSEVLFIASANKIGNVTPAVLDRLEIIIMPRYTDDDKIRIARDYLFPRELAIVGLEKNVVKISDDAWIHIIKPFGYDVDIRALQRTINGILRKVAKKSIEGKLTSFDINAANLAEFLPEFI</sequence>
<dbReference type="InterPro" id="IPR027417">
    <property type="entry name" value="P-loop_NTPase"/>
</dbReference>
<proteinExistence type="predicted"/>
<dbReference type="Proteomes" id="UP000176631">
    <property type="component" value="Unassembled WGS sequence"/>
</dbReference>
<evidence type="ECO:0000256" key="2">
    <source>
        <dbReference type="ARBA" id="ARBA00022840"/>
    </source>
</evidence>
<reference evidence="4 5" key="1">
    <citation type="journal article" date="2016" name="Nat. Commun.">
        <title>Thousands of microbial genomes shed light on interconnected biogeochemical processes in an aquifer system.</title>
        <authorList>
            <person name="Anantharaman K."/>
            <person name="Brown C.T."/>
            <person name="Hug L.A."/>
            <person name="Sharon I."/>
            <person name="Castelle C.J."/>
            <person name="Probst A.J."/>
            <person name="Thomas B.C."/>
            <person name="Singh A."/>
            <person name="Wilkins M.J."/>
            <person name="Karaoz U."/>
            <person name="Brodie E.L."/>
            <person name="Williams K.H."/>
            <person name="Hubbard S.S."/>
            <person name="Banfield J.F."/>
        </authorList>
    </citation>
    <scope>NUCLEOTIDE SEQUENCE [LARGE SCALE GENOMIC DNA]</scope>
</reference>
<dbReference type="InterPro" id="IPR027065">
    <property type="entry name" value="Lon_Prtase"/>
</dbReference>
<evidence type="ECO:0000313" key="5">
    <source>
        <dbReference type="Proteomes" id="UP000176631"/>
    </source>
</evidence>
<dbReference type="Gene3D" id="3.40.50.300">
    <property type="entry name" value="P-loop containing nucleotide triphosphate hydrolases"/>
    <property type="match status" value="1"/>
</dbReference>
<dbReference type="GO" id="GO:0004176">
    <property type="term" value="F:ATP-dependent peptidase activity"/>
    <property type="evidence" value="ECO:0007669"/>
    <property type="project" value="InterPro"/>
</dbReference>
<dbReference type="GO" id="GO:0004252">
    <property type="term" value="F:serine-type endopeptidase activity"/>
    <property type="evidence" value="ECO:0007669"/>
    <property type="project" value="InterPro"/>
</dbReference>
<dbReference type="AlphaFoldDB" id="A0A1G1W6K9"/>
<dbReference type="SMART" id="SM00382">
    <property type="entry name" value="AAA"/>
    <property type="match status" value="1"/>
</dbReference>
<dbReference type="STRING" id="1802593.A2172_03175"/>
<evidence type="ECO:0000256" key="1">
    <source>
        <dbReference type="ARBA" id="ARBA00022741"/>
    </source>
</evidence>
<comment type="caution">
    <text evidence="4">The sequence shown here is derived from an EMBL/GenBank/DDBJ whole genome shotgun (WGS) entry which is preliminary data.</text>
</comment>
<dbReference type="PRINTS" id="PR00819">
    <property type="entry name" value="CBXCFQXSUPER"/>
</dbReference>
<dbReference type="Pfam" id="PF22667">
    <property type="entry name" value="Lon_lid"/>
    <property type="match status" value="1"/>
</dbReference>
<name>A0A1G1W6K9_9BACT</name>
<accession>A0A1G1W6K9</accession>